<name>A0A803TI12_ANOCA</name>
<protein>
    <submittedName>
        <fullName evidence="1">Uncharacterized protein</fullName>
    </submittedName>
</protein>
<dbReference type="InParanoid" id="A0A803TI12"/>
<evidence type="ECO:0000313" key="2">
    <source>
        <dbReference type="Proteomes" id="UP000001646"/>
    </source>
</evidence>
<reference evidence="1" key="3">
    <citation type="submission" date="2025-09" db="UniProtKB">
        <authorList>
            <consortium name="Ensembl"/>
        </authorList>
    </citation>
    <scope>IDENTIFICATION</scope>
</reference>
<dbReference type="GeneTree" id="ENSGT00940000177650"/>
<keyword evidence="2" id="KW-1185">Reference proteome</keyword>
<accession>A0A803TI12</accession>
<evidence type="ECO:0000313" key="1">
    <source>
        <dbReference type="Ensembl" id="ENSACAP00000034852.1"/>
    </source>
</evidence>
<organism evidence="1 2">
    <name type="scientific">Anolis carolinensis</name>
    <name type="common">Green anole</name>
    <name type="synonym">American chameleon</name>
    <dbReference type="NCBI Taxonomy" id="28377"/>
    <lineage>
        <taxon>Eukaryota</taxon>
        <taxon>Metazoa</taxon>
        <taxon>Chordata</taxon>
        <taxon>Craniata</taxon>
        <taxon>Vertebrata</taxon>
        <taxon>Euteleostomi</taxon>
        <taxon>Lepidosauria</taxon>
        <taxon>Squamata</taxon>
        <taxon>Bifurcata</taxon>
        <taxon>Unidentata</taxon>
        <taxon>Episquamata</taxon>
        <taxon>Toxicofera</taxon>
        <taxon>Iguania</taxon>
        <taxon>Dactyloidae</taxon>
        <taxon>Anolis</taxon>
    </lineage>
</organism>
<reference evidence="1 2" key="1">
    <citation type="submission" date="2009-12" db="EMBL/GenBank/DDBJ databases">
        <title>The Genome Sequence of Anolis carolinensis (Green Anole Lizard).</title>
        <authorList>
            <consortium name="The Genome Sequencing Platform"/>
            <person name="Di Palma F."/>
            <person name="Alfoldi J."/>
            <person name="Heiman D."/>
            <person name="Young S."/>
            <person name="Grabherr M."/>
            <person name="Johnson J."/>
            <person name="Lander E.S."/>
            <person name="Lindblad-Toh K."/>
        </authorList>
    </citation>
    <scope>NUCLEOTIDE SEQUENCE [LARGE SCALE GENOMIC DNA]</scope>
    <source>
        <strain evidence="1 2">JBL SC #1</strain>
    </source>
</reference>
<dbReference type="AlphaFoldDB" id="A0A803TI12"/>
<dbReference type="Proteomes" id="UP000001646">
    <property type="component" value="Chromosome 5"/>
</dbReference>
<reference evidence="1" key="2">
    <citation type="submission" date="2025-08" db="UniProtKB">
        <authorList>
            <consortium name="Ensembl"/>
        </authorList>
    </citation>
    <scope>IDENTIFICATION</scope>
</reference>
<proteinExistence type="predicted"/>
<dbReference type="Ensembl" id="ENSACAT00000053030.1">
    <property type="protein sequence ID" value="ENSACAP00000034852.1"/>
    <property type="gene ID" value="ENSACAG00000036169.1"/>
</dbReference>
<sequence>VGPGPDLDGEEVIRGEGIGVEGVVSHVGVEGAVQRDAGAHSGALGDLQRDQRAGELRRVVVDVQHLDLDVEELEVLGREGDDVELDGAVEVLLAELLAVHLGAHGDLAVVLAHGQQRRAAPLHGSEADRRRVGQAVEHVGHVLREPGDHRAHPLLLVDAVLEGLNSCLSEGGMNFTIDHLD</sequence>